<protein>
    <submittedName>
        <fullName evidence="1">Uncharacterized protein</fullName>
    </submittedName>
</protein>
<gene>
    <name evidence="1" type="ORF">CEXT_417551</name>
</gene>
<dbReference type="Proteomes" id="UP001054945">
    <property type="component" value="Unassembled WGS sequence"/>
</dbReference>
<dbReference type="AlphaFoldDB" id="A0AAV4SPQ8"/>
<name>A0AAV4SPQ8_CAEEX</name>
<keyword evidence="2" id="KW-1185">Reference proteome</keyword>
<organism evidence="1 2">
    <name type="scientific">Caerostris extrusa</name>
    <name type="common">Bark spider</name>
    <name type="synonym">Caerostris bankana</name>
    <dbReference type="NCBI Taxonomy" id="172846"/>
    <lineage>
        <taxon>Eukaryota</taxon>
        <taxon>Metazoa</taxon>
        <taxon>Ecdysozoa</taxon>
        <taxon>Arthropoda</taxon>
        <taxon>Chelicerata</taxon>
        <taxon>Arachnida</taxon>
        <taxon>Araneae</taxon>
        <taxon>Araneomorphae</taxon>
        <taxon>Entelegynae</taxon>
        <taxon>Araneoidea</taxon>
        <taxon>Araneidae</taxon>
        <taxon>Caerostris</taxon>
    </lineage>
</organism>
<dbReference type="EMBL" id="BPLR01009819">
    <property type="protein sequence ID" value="GIY34856.1"/>
    <property type="molecule type" value="Genomic_DNA"/>
</dbReference>
<reference evidence="1 2" key="1">
    <citation type="submission" date="2021-06" db="EMBL/GenBank/DDBJ databases">
        <title>Caerostris extrusa draft genome.</title>
        <authorList>
            <person name="Kono N."/>
            <person name="Arakawa K."/>
        </authorList>
    </citation>
    <scope>NUCLEOTIDE SEQUENCE [LARGE SCALE GENOMIC DNA]</scope>
</reference>
<sequence>MMPIPLKIGFPHFCNGDILFPFLSFECPFFFFFFSPNILSRLSSPSGASLRRKALSWSPAKRAESTLPVALVAIMRKTARYSSPF</sequence>
<evidence type="ECO:0000313" key="1">
    <source>
        <dbReference type="EMBL" id="GIY34856.1"/>
    </source>
</evidence>
<proteinExistence type="predicted"/>
<accession>A0AAV4SPQ8</accession>
<comment type="caution">
    <text evidence="1">The sequence shown here is derived from an EMBL/GenBank/DDBJ whole genome shotgun (WGS) entry which is preliminary data.</text>
</comment>
<evidence type="ECO:0000313" key="2">
    <source>
        <dbReference type="Proteomes" id="UP001054945"/>
    </source>
</evidence>